<dbReference type="GO" id="GO:0005634">
    <property type="term" value="C:nucleus"/>
    <property type="evidence" value="ECO:0007669"/>
    <property type="project" value="UniProtKB-SubCell"/>
</dbReference>
<evidence type="ECO:0000256" key="7">
    <source>
        <dbReference type="ARBA" id="ARBA00023242"/>
    </source>
</evidence>
<dbReference type="OrthoDB" id="551907at2759"/>
<dbReference type="OMA" id="GACYCEP"/>
<evidence type="ECO:0000256" key="2">
    <source>
        <dbReference type="ARBA" id="ARBA00022473"/>
    </source>
</evidence>
<proteinExistence type="predicted"/>
<accession>A0A921QIP0</accession>
<comment type="caution">
    <text evidence="10">The sequence shown here is derived from an EMBL/GenBank/DDBJ whole genome shotgun (WGS) entry which is preliminary data.</text>
</comment>
<reference evidence="10" key="2">
    <citation type="submission" date="2020-10" db="EMBL/GenBank/DDBJ databases">
        <authorList>
            <person name="Cooper E.A."/>
            <person name="Brenton Z.W."/>
            <person name="Flinn B.S."/>
            <person name="Jenkins J."/>
            <person name="Shu S."/>
            <person name="Flowers D."/>
            <person name="Luo F."/>
            <person name="Wang Y."/>
            <person name="Xia P."/>
            <person name="Barry K."/>
            <person name="Daum C."/>
            <person name="Lipzen A."/>
            <person name="Yoshinaga Y."/>
            <person name="Schmutz J."/>
            <person name="Saski C."/>
            <person name="Vermerris W."/>
            <person name="Kresovich S."/>
        </authorList>
    </citation>
    <scope>NUCLEOTIDE SEQUENCE</scope>
</reference>
<evidence type="ECO:0000313" key="10">
    <source>
        <dbReference type="EMBL" id="KAG0522623.1"/>
    </source>
</evidence>
<dbReference type="InterPro" id="IPR006447">
    <property type="entry name" value="Myb_dom_plants"/>
</dbReference>
<keyword evidence="7" id="KW-0539">Nucleus</keyword>
<dbReference type="Gramene" id="EES13398">
    <property type="protein sequence ID" value="EES13398"/>
    <property type="gene ID" value="SORBI_3007G050500"/>
</dbReference>
<organism evidence="10 11">
    <name type="scientific">Sorghum bicolor</name>
    <name type="common">Sorghum</name>
    <name type="synonym">Sorghum vulgare</name>
    <dbReference type="NCBI Taxonomy" id="4558"/>
    <lineage>
        <taxon>Eukaryota</taxon>
        <taxon>Viridiplantae</taxon>
        <taxon>Streptophyta</taxon>
        <taxon>Embryophyta</taxon>
        <taxon>Tracheophyta</taxon>
        <taxon>Spermatophyta</taxon>
        <taxon>Magnoliopsida</taxon>
        <taxon>Liliopsida</taxon>
        <taxon>Poales</taxon>
        <taxon>Poaceae</taxon>
        <taxon>PACMAD clade</taxon>
        <taxon>Panicoideae</taxon>
        <taxon>Andropogonodae</taxon>
        <taxon>Andropogoneae</taxon>
        <taxon>Sorghinae</taxon>
        <taxon>Sorghum</taxon>
    </lineage>
</organism>
<feature type="compositionally biased region" description="Polar residues" evidence="8">
    <location>
        <begin position="318"/>
        <end position="330"/>
    </location>
</feature>
<dbReference type="InterPro" id="IPR009057">
    <property type="entry name" value="Homeodomain-like_sf"/>
</dbReference>
<feature type="region of interest" description="Disordered" evidence="8">
    <location>
        <begin position="266"/>
        <end position="288"/>
    </location>
</feature>
<keyword evidence="3" id="KW-0221">Differentiation</keyword>
<dbReference type="GO" id="GO:0000976">
    <property type="term" value="F:transcription cis-regulatory region binding"/>
    <property type="evidence" value="ECO:0007669"/>
    <property type="project" value="InterPro"/>
</dbReference>
<keyword evidence="4" id="KW-0805">Transcription regulation</keyword>
<dbReference type="GO" id="GO:0010158">
    <property type="term" value="P:abaxial cell fate specification"/>
    <property type="evidence" value="ECO:0007669"/>
    <property type="project" value="InterPro"/>
</dbReference>
<dbReference type="GO" id="GO:0006355">
    <property type="term" value="P:regulation of DNA-templated transcription"/>
    <property type="evidence" value="ECO:0007669"/>
    <property type="project" value="InterPro"/>
</dbReference>
<evidence type="ECO:0000256" key="1">
    <source>
        <dbReference type="ARBA" id="ARBA00004123"/>
    </source>
</evidence>
<dbReference type="FunFam" id="1.10.10.60:FF:000002">
    <property type="entry name" value="Myb family transcription factor"/>
    <property type="match status" value="1"/>
</dbReference>
<evidence type="ECO:0000256" key="5">
    <source>
        <dbReference type="ARBA" id="ARBA00023125"/>
    </source>
</evidence>
<dbReference type="NCBIfam" id="TIGR01557">
    <property type="entry name" value="myb_SHAQKYF"/>
    <property type="match status" value="1"/>
</dbReference>
<dbReference type="AlphaFoldDB" id="A0A921QIP0"/>
<evidence type="ECO:0000256" key="8">
    <source>
        <dbReference type="SAM" id="MobiDB-lite"/>
    </source>
</evidence>
<dbReference type="Proteomes" id="UP000807115">
    <property type="component" value="Chromosome 7"/>
</dbReference>
<gene>
    <name evidence="10" type="ORF">BDA96_07G053200</name>
</gene>
<protein>
    <recommendedName>
        <fullName evidence="9">Myb-like domain-containing protein</fullName>
    </recommendedName>
</protein>
<dbReference type="InterPro" id="IPR044847">
    <property type="entry name" value="KAN_fam"/>
</dbReference>
<dbReference type="EMBL" id="CM027686">
    <property type="protein sequence ID" value="KAG0522623.1"/>
    <property type="molecule type" value="Genomic_DNA"/>
</dbReference>
<dbReference type="Gene3D" id="1.10.10.60">
    <property type="entry name" value="Homeodomain-like"/>
    <property type="match status" value="1"/>
</dbReference>
<feature type="region of interest" description="Disordered" evidence="8">
    <location>
        <begin position="316"/>
        <end position="336"/>
    </location>
</feature>
<dbReference type="Pfam" id="PF00249">
    <property type="entry name" value="Myb_DNA-binding"/>
    <property type="match status" value="1"/>
</dbReference>
<evidence type="ECO:0000256" key="3">
    <source>
        <dbReference type="ARBA" id="ARBA00022782"/>
    </source>
</evidence>
<feature type="domain" description="Myb-like" evidence="9">
    <location>
        <begin position="186"/>
        <end position="237"/>
    </location>
</feature>
<dbReference type="SUPFAM" id="SSF46689">
    <property type="entry name" value="Homeodomain-like"/>
    <property type="match status" value="1"/>
</dbReference>
<dbReference type="InterPro" id="IPR001005">
    <property type="entry name" value="SANT/Myb"/>
</dbReference>
<evidence type="ECO:0000256" key="6">
    <source>
        <dbReference type="ARBA" id="ARBA00023163"/>
    </source>
</evidence>
<keyword evidence="5" id="KW-0238">DNA-binding</keyword>
<keyword evidence="6" id="KW-0804">Transcription</keyword>
<keyword evidence="2" id="KW-0217">Developmental protein</keyword>
<dbReference type="PANTHER" id="PTHR31496">
    <property type="entry name" value="TRANSCRIPTION FACTOR KAN2-RELATED"/>
    <property type="match status" value="1"/>
</dbReference>
<sequence>MELFPSQPDLSLQIGLPASATPHDHHHHHGATALSARFLAAAAAGGGGSNGVVPGGNPAASMAPSSLQLPMPMPLPLPVQLPMPVPPNAAAAAGAGGGLYYHPDTAAAAAMLRPIRGMPLYQHPHTHAVPPPTFPPPHAAGAGAGPCFCEPCHVAAGAWRRAGCGVGARVAGLGFPPAKRAARAPRMRWTSTLHARFVHAVELLGGHERATPKSVLELMDVKDLTLAHVKSHLQMYRTVKNTERPAASSDQADGFENGSAGEICDDNSSLDLHGSAGRPESAAARHGRLAACNDHGSSTGAHGALWNSSSREDWTGFPSDSNTGSMSMHSRSLKDQTMHSKSLEILSDMNSSCVSETTSCASELNLEFTLGPRIRH</sequence>
<evidence type="ECO:0000313" key="11">
    <source>
        <dbReference type="Proteomes" id="UP000807115"/>
    </source>
</evidence>
<dbReference type="PANTHER" id="PTHR31496:SF59">
    <property type="entry name" value="OS08G0160300 PROTEIN"/>
    <property type="match status" value="1"/>
</dbReference>
<name>A0A921QIP0_SORBI</name>
<evidence type="ECO:0000259" key="9">
    <source>
        <dbReference type="Pfam" id="PF00249"/>
    </source>
</evidence>
<comment type="subcellular location">
    <subcellularLocation>
        <location evidence="1">Nucleus</location>
    </subcellularLocation>
</comment>
<reference evidence="10" key="1">
    <citation type="journal article" date="2019" name="BMC Genomics">
        <title>A new reference genome for Sorghum bicolor reveals high levels of sequence similarity between sweet and grain genotypes: implications for the genetics of sugar metabolism.</title>
        <authorList>
            <person name="Cooper E.A."/>
            <person name="Brenton Z.W."/>
            <person name="Flinn B.S."/>
            <person name="Jenkins J."/>
            <person name="Shu S."/>
            <person name="Flowers D."/>
            <person name="Luo F."/>
            <person name="Wang Y."/>
            <person name="Xia P."/>
            <person name="Barry K."/>
            <person name="Daum C."/>
            <person name="Lipzen A."/>
            <person name="Yoshinaga Y."/>
            <person name="Schmutz J."/>
            <person name="Saski C."/>
            <person name="Vermerris W."/>
            <person name="Kresovich S."/>
        </authorList>
    </citation>
    <scope>NUCLEOTIDE SEQUENCE</scope>
</reference>
<evidence type="ECO:0000256" key="4">
    <source>
        <dbReference type="ARBA" id="ARBA00023015"/>
    </source>
</evidence>